<feature type="region of interest" description="Disordered" evidence="4">
    <location>
        <begin position="140"/>
        <end position="173"/>
    </location>
</feature>
<keyword evidence="3" id="KW-1015">Disulfide bond</keyword>
<dbReference type="Proteomes" id="UP000887565">
    <property type="component" value="Unplaced"/>
</dbReference>
<dbReference type="CDD" id="cd19941">
    <property type="entry name" value="TIL"/>
    <property type="match status" value="3"/>
</dbReference>
<dbReference type="OMA" id="APNNDES"/>
<evidence type="ECO:0000259" key="5">
    <source>
        <dbReference type="Pfam" id="PF01826"/>
    </source>
</evidence>
<dbReference type="PANTHER" id="PTHR23259:SF70">
    <property type="entry name" value="ACCESSORY GLAND PROTEIN ACP62F-RELATED"/>
    <property type="match status" value="1"/>
</dbReference>
<feature type="domain" description="TIL" evidence="5">
    <location>
        <begin position="237"/>
        <end position="295"/>
    </location>
</feature>
<dbReference type="SUPFAM" id="SSF57567">
    <property type="entry name" value="Serine protease inhibitors"/>
    <property type="match status" value="3"/>
</dbReference>
<sequence length="308" mass="35354">MCNRTTEYLNSCGRICEKTCDTAFEYDSECQDGFVSDTMRCDRPACHCKKNLVRQNGVCVRKSECPLDAFKCPKKERLDHCGNLCELRCEDVMEGLDRRPCPHICEQPACVCNEGYARRGQVCVLADRCRFKRPRNMTEEEEDEEMDDFLDDDENEPGVRIDGPGTRRRTSDRRVKRCGPNEYLSRCGNKCEPSCDRLNPVCSSRCQPPACHCKQGLVRGPRDACIPHTFCPEVFRCGRHEELNPCGNHCELKCRHVIDGSQPSCRKVCGSPACQCKEGYARHFDNVACIREEDCFRRTTSRDRDRNY</sequence>
<dbReference type="PANTHER" id="PTHR23259">
    <property type="entry name" value="RIDDLE"/>
    <property type="match status" value="1"/>
</dbReference>
<keyword evidence="6" id="KW-1185">Reference proteome</keyword>
<evidence type="ECO:0000313" key="6">
    <source>
        <dbReference type="Proteomes" id="UP000887565"/>
    </source>
</evidence>
<keyword evidence="1" id="KW-0646">Protease inhibitor</keyword>
<feature type="domain" description="TIL" evidence="5">
    <location>
        <begin position="178"/>
        <end position="231"/>
    </location>
</feature>
<dbReference type="InterPro" id="IPR051368">
    <property type="entry name" value="SerProtInhib-TIL_Domain"/>
</dbReference>
<organism evidence="6 7">
    <name type="scientific">Romanomermis culicivorax</name>
    <name type="common">Nematode worm</name>
    <dbReference type="NCBI Taxonomy" id="13658"/>
    <lineage>
        <taxon>Eukaryota</taxon>
        <taxon>Metazoa</taxon>
        <taxon>Ecdysozoa</taxon>
        <taxon>Nematoda</taxon>
        <taxon>Enoplea</taxon>
        <taxon>Dorylaimia</taxon>
        <taxon>Mermithida</taxon>
        <taxon>Mermithoidea</taxon>
        <taxon>Mermithidae</taxon>
        <taxon>Romanomermis</taxon>
    </lineage>
</organism>
<protein>
    <submittedName>
        <fullName evidence="7">TIL domain-containing protein</fullName>
    </submittedName>
</protein>
<name>A0A915JTZ5_ROMCU</name>
<evidence type="ECO:0000256" key="2">
    <source>
        <dbReference type="ARBA" id="ARBA00022900"/>
    </source>
</evidence>
<dbReference type="InterPro" id="IPR036084">
    <property type="entry name" value="Ser_inhib-like_sf"/>
</dbReference>
<evidence type="ECO:0000256" key="4">
    <source>
        <dbReference type="SAM" id="MobiDB-lite"/>
    </source>
</evidence>
<dbReference type="AlphaFoldDB" id="A0A915JTZ5"/>
<reference evidence="7" key="1">
    <citation type="submission" date="2022-11" db="UniProtKB">
        <authorList>
            <consortium name="WormBaseParasite"/>
        </authorList>
    </citation>
    <scope>IDENTIFICATION</scope>
</reference>
<dbReference type="WBParaSite" id="nRc.2.0.1.t29825-RA">
    <property type="protein sequence ID" value="nRc.2.0.1.t29825-RA"/>
    <property type="gene ID" value="nRc.2.0.1.g29825"/>
</dbReference>
<proteinExistence type="predicted"/>
<evidence type="ECO:0000313" key="7">
    <source>
        <dbReference type="WBParaSite" id="nRc.2.0.1.t29825-RA"/>
    </source>
</evidence>
<feature type="domain" description="TIL" evidence="5">
    <location>
        <begin position="72"/>
        <end position="129"/>
    </location>
</feature>
<dbReference type="InterPro" id="IPR002919">
    <property type="entry name" value="TIL_dom"/>
</dbReference>
<dbReference type="Pfam" id="PF01826">
    <property type="entry name" value="TIL"/>
    <property type="match status" value="3"/>
</dbReference>
<keyword evidence="2" id="KW-0722">Serine protease inhibitor</keyword>
<accession>A0A915JTZ5</accession>
<dbReference type="Gene3D" id="2.10.25.10">
    <property type="entry name" value="Laminin"/>
    <property type="match status" value="4"/>
</dbReference>
<dbReference type="GO" id="GO:0004867">
    <property type="term" value="F:serine-type endopeptidase inhibitor activity"/>
    <property type="evidence" value="ECO:0007669"/>
    <property type="project" value="UniProtKB-KW"/>
</dbReference>
<evidence type="ECO:0000256" key="1">
    <source>
        <dbReference type="ARBA" id="ARBA00022690"/>
    </source>
</evidence>
<evidence type="ECO:0000256" key="3">
    <source>
        <dbReference type="ARBA" id="ARBA00023157"/>
    </source>
</evidence>
<feature type="compositionally biased region" description="Acidic residues" evidence="4">
    <location>
        <begin position="140"/>
        <end position="156"/>
    </location>
</feature>